<keyword evidence="3" id="KW-1185">Reference proteome</keyword>
<evidence type="ECO:0000313" key="3">
    <source>
        <dbReference type="Proteomes" id="UP000248764"/>
    </source>
</evidence>
<dbReference type="InterPro" id="IPR049625">
    <property type="entry name" value="Glyco_transf_61_cat"/>
</dbReference>
<comment type="caution">
    <text evidence="2">The sequence shown here is derived from an EMBL/GenBank/DDBJ whole genome shotgun (WGS) entry which is preliminary data.</text>
</comment>
<feature type="domain" description="Glycosyltransferase 61 catalytic" evidence="1">
    <location>
        <begin position="97"/>
        <end position="265"/>
    </location>
</feature>
<sequence>MQWGAATPPDAPPPPADLRTYRDALLSAWSSVRIDDGQRRHSRGAVYAGGSLVTESLRAGGYGGDHVTPADPPYCDEPAADRLRGRWLYGGHWMVRFGHFVTETLTTLWPVGQEVDGLVFHRFIWPTELLDYHLDLVRRSGWDVPIRVAARTTRVDELVVPDRPYHPGRRTSAESVAVWDRVAVAAPPGPPVFLSRSRLPKDRRRSEGDELLDGELERLGFLVLHPQELPIAEQLAAVAAAPILAGLAGSALHLSAFAPRDTRVLEIGDTRNRTWPLANQRVIDAARGRLTAFVPHLGHDAVRDVGATVAAVAALLD</sequence>
<dbReference type="EMBL" id="POTW01000069">
    <property type="protein sequence ID" value="PZF81016.1"/>
    <property type="molecule type" value="Genomic_DNA"/>
</dbReference>
<name>A0A2W2C5K5_9ACTN</name>
<protein>
    <recommendedName>
        <fullName evidence="1">Glycosyltransferase 61 catalytic domain-containing protein</fullName>
    </recommendedName>
</protein>
<dbReference type="RefSeq" id="WP_111257025.1">
    <property type="nucleotide sequence ID" value="NZ_POTW01000069.1"/>
</dbReference>
<evidence type="ECO:0000259" key="1">
    <source>
        <dbReference type="Pfam" id="PF04577"/>
    </source>
</evidence>
<accession>A0A2W2C5K5</accession>
<dbReference type="AlphaFoldDB" id="A0A2W2C5K5"/>
<organism evidence="2 3">
    <name type="scientific">Jiangella anatolica</name>
    <dbReference type="NCBI Taxonomy" id="2670374"/>
    <lineage>
        <taxon>Bacteria</taxon>
        <taxon>Bacillati</taxon>
        <taxon>Actinomycetota</taxon>
        <taxon>Actinomycetes</taxon>
        <taxon>Jiangellales</taxon>
        <taxon>Jiangellaceae</taxon>
        <taxon>Jiangella</taxon>
    </lineage>
</organism>
<proteinExistence type="predicted"/>
<gene>
    <name evidence="2" type="ORF">C1I92_23190</name>
</gene>
<reference evidence="2 3" key="1">
    <citation type="submission" date="2018-01" db="EMBL/GenBank/DDBJ databases">
        <title>Draft genome sequence of Jiangella sp. GTF31.</title>
        <authorList>
            <person name="Sahin N."/>
            <person name="Ay H."/>
            <person name="Saygin H."/>
        </authorList>
    </citation>
    <scope>NUCLEOTIDE SEQUENCE [LARGE SCALE GENOMIC DNA]</scope>
    <source>
        <strain evidence="2 3">GTF31</strain>
    </source>
</reference>
<dbReference type="GO" id="GO:0016757">
    <property type="term" value="F:glycosyltransferase activity"/>
    <property type="evidence" value="ECO:0007669"/>
    <property type="project" value="InterPro"/>
</dbReference>
<evidence type="ECO:0000313" key="2">
    <source>
        <dbReference type="EMBL" id="PZF81016.1"/>
    </source>
</evidence>
<dbReference type="Proteomes" id="UP000248764">
    <property type="component" value="Unassembled WGS sequence"/>
</dbReference>
<dbReference type="Pfam" id="PF04577">
    <property type="entry name" value="Glyco_transf_61"/>
    <property type="match status" value="1"/>
</dbReference>